<feature type="compositionally biased region" description="Acidic residues" evidence="1">
    <location>
        <begin position="539"/>
        <end position="549"/>
    </location>
</feature>
<feature type="domain" description="Rhodanese" evidence="2">
    <location>
        <begin position="361"/>
        <end position="449"/>
    </location>
</feature>
<organism evidence="4 5">
    <name type="scientific">Oikopleura dioica</name>
    <name type="common">Tunicate</name>
    <dbReference type="NCBI Taxonomy" id="34765"/>
    <lineage>
        <taxon>Eukaryota</taxon>
        <taxon>Metazoa</taxon>
        <taxon>Chordata</taxon>
        <taxon>Tunicata</taxon>
        <taxon>Appendicularia</taxon>
        <taxon>Copelata</taxon>
        <taxon>Oikopleuridae</taxon>
        <taxon>Oikopleura</taxon>
    </lineage>
</organism>
<dbReference type="Pfam" id="PF00581">
    <property type="entry name" value="Rhodanese"/>
    <property type="match status" value="1"/>
</dbReference>
<dbReference type="PANTHER" id="PTHR13297">
    <property type="entry name" value="TBC1 DOMAIN FAMILY MEMBER 23-RELATED"/>
    <property type="match status" value="1"/>
</dbReference>
<dbReference type="Pfam" id="PF19430">
    <property type="entry name" value="TBC1D23_C"/>
    <property type="match status" value="1"/>
</dbReference>
<dbReference type="CDD" id="cd20788">
    <property type="entry name" value="TBC1D23_C-like"/>
    <property type="match status" value="1"/>
</dbReference>
<dbReference type="SUPFAM" id="SSF52821">
    <property type="entry name" value="Rhodanese/Cell cycle control phosphatase"/>
    <property type="match status" value="1"/>
</dbReference>
<feature type="region of interest" description="Disordered" evidence="1">
    <location>
        <begin position="524"/>
        <end position="549"/>
    </location>
</feature>
<evidence type="ECO:0000259" key="2">
    <source>
        <dbReference type="Pfam" id="PF00581"/>
    </source>
</evidence>
<keyword evidence="5" id="KW-1185">Reference proteome</keyword>
<dbReference type="InterPro" id="IPR001763">
    <property type="entry name" value="Rhodanese-like_dom"/>
</dbReference>
<dbReference type="Gene3D" id="1.10.472.80">
    <property type="entry name" value="Ypt/Rab-GAP domain of gyp1p, domain 3"/>
    <property type="match status" value="1"/>
</dbReference>
<feature type="domain" description="TBC1" evidence="3">
    <location>
        <begin position="528"/>
        <end position="631"/>
    </location>
</feature>
<evidence type="ECO:0000259" key="3">
    <source>
        <dbReference type="Pfam" id="PF19430"/>
    </source>
</evidence>
<dbReference type="InterPro" id="IPR039755">
    <property type="entry name" value="TBC1D23"/>
</dbReference>
<evidence type="ECO:0000256" key="1">
    <source>
        <dbReference type="SAM" id="MobiDB-lite"/>
    </source>
</evidence>
<name>A0ABN7TAK7_OIKDI</name>
<reference evidence="4 5" key="1">
    <citation type="submission" date="2021-04" db="EMBL/GenBank/DDBJ databases">
        <authorList>
            <person name="Bliznina A."/>
        </authorList>
    </citation>
    <scope>NUCLEOTIDE SEQUENCE [LARGE SCALE GENOMIC DNA]</scope>
</reference>
<sequence>MDDFIEDSYLDSAVGVDPGISARIDVTNPNSAFFSINSDGSDEENDDWIDVKKTEIPVEENFMAELRATINETDCDPGMIRKILAGRPLTPDEEDTAELRQKIWPALLGVAKREAKEFSCEPSEEIKKFFEENGLPVGSIQLATFFAQSKGLEPGNWIYLVTPLLQLEMTTSQQYTLLHPIATKLTPLNDKSLHFASESILLLLQYHEPELSQKLSDLRVPFNEAFSPFLSSLFAVAKSQAIMSLWDGILQCNDPILPIFLIVVLLINSAEQLTEAKCTEDVVSQLTNCLQQMEPDDIPDFIELAINYRDLSPRSHLEMRIMPLFTARPTSDCHESILCAEITASEALLSIAGDPSCLPFVLFDVRSPDAFNQCHLHSTMHLEESEDGEKLLAQLEHHIESLQMPPEETHVCLIGESKNDPTVISFVSQLLKQRRKYLSIINGGFEALQMHINSSESQLDPYQWLIEEKAPEPPKPTSKFFSSISKFTNQVSSNIKSSDFGAKLKAGFEKTISEAETSLGLGKKNLNQPYRKDPPMFSIDDESDGSDNDEEQLNMEAFLHRKDIKGNWSATGPNNKKFVLALSSSQLIICAPCSDQKWAKIKARRPLSTITRITSKKKCPEIITFRYTDDTKDTFHLEEAGDATREIKRQVVAVLDALGQTGDAK</sequence>
<protein>
    <submittedName>
        <fullName evidence="4">Oidioi.mRNA.OKI2018_I69.chr2.g8127.t1.cds</fullName>
    </submittedName>
</protein>
<evidence type="ECO:0000313" key="5">
    <source>
        <dbReference type="Proteomes" id="UP001158576"/>
    </source>
</evidence>
<proteinExistence type="predicted"/>
<accession>A0ABN7TAK7</accession>
<dbReference type="EMBL" id="OU015567">
    <property type="protein sequence ID" value="CAG5114045.1"/>
    <property type="molecule type" value="Genomic_DNA"/>
</dbReference>
<dbReference type="InterPro" id="IPR045799">
    <property type="entry name" value="TBC1D23_C"/>
</dbReference>
<evidence type="ECO:0000313" key="4">
    <source>
        <dbReference type="EMBL" id="CAG5114045.1"/>
    </source>
</evidence>
<dbReference type="Proteomes" id="UP001158576">
    <property type="component" value="Chromosome 2"/>
</dbReference>
<dbReference type="InterPro" id="IPR036873">
    <property type="entry name" value="Rhodanese-like_dom_sf"/>
</dbReference>
<dbReference type="PANTHER" id="PTHR13297:SF5">
    <property type="entry name" value="TBC1 DOMAIN FAMILY MEMBER 23"/>
    <property type="match status" value="1"/>
</dbReference>
<gene>
    <name evidence="4" type="ORF">OKIOD_LOCUS16892</name>
</gene>